<feature type="chain" id="PRO_5043272191" evidence="2">
    <location>
        <begin position="20"/>
        <end position="653"/>
    </location>
</feature>
<gene>
    <name evidence="4" type="ORF">C1SCF055_LOCUS9133</name>
</gene>
<accession>A0A9P1FMA1</accession>
<evidence type="ECO:0000256" key="2">
    <source>
        <dbReference type="SAM" id="SignalP"/>
    </source>
</evidence>
<evidence type="ECO:0000313" key="6">
    <source>
        <dbReference type="EMBL" id="CAL4768645.1"/>
    </source>
</evidence>
<feature type="compositionally biased region" description="Polar residues" evidence="1">
    <location>
        <begin position="622"/>
        <end position="653"/>
    </location>
</feature>
<dbReference type="SUPFAM" id="SSF52129">
    <property type="entry name" value="Caspase-like"/>
    <property type="match status" value="1"/>
</dbReference>
<dbReference type="Proteomes" id="UP001152797">
    <property type="component" value="Unassembled WGS sequence"/>
</dbReference>
<sequence>MRLELFVHWTLSWTAFASGTYGHPRSTPVSVQCTPSSSLCSDAAALWRGSSAGKVCHNTNDNTNGCCCDSRKLLPADDYQCMMDNNCTLRCIKPKIIDGKHIFPITCDIGTYCPLSSHGTPQVCGETLHPVAKSKKHGRCCSDRDDVPEEQIAKGCCNHGIGMDCMDPDRRACCLGVTNSVEDEIDWCQRNCSQPPQCSCGFGVDCRATPGRPASRGKRSCCLKGYGTPSPHQHCQLEEEDCSKYAPCPLDSSNESLMGRDCSESGKDPQNLCCISTADPACRKSCNGYVLERWGIRFGITGGIFGGVVVALICSYHLAKCLVKSARSLVLMQPVVVVRDGRSAKLIAYKDHYALICTAEYGDASTFQKLVNPNRDGVDFEIFLLGHRYRRDHVHRIPDATKTRFLAGLTNVVQEIQGRDGVLVLILLSGHGAEFYRSLLWAPQDADKNDYRTYVKLQDIFDRLVLIHRRHRGEPQGGFDCSKISSRSHFVFFLDFCRAEISHQAQMSQDDLRDQWSEPPRGLFGDNNRAAISCVCATGSGCMARDRSDASQHHSPFMQAFLENAPNGACLQSLTELLGKMQETLDRTSEGLQRITYTQLDPKACNTSIIPWDREECREPLLQSSSQSTLVASTQPDSRPTSTESLDEQTSIA</sequence>
<feature type="region of interest" description="Disordered" evidence="1">
    <location>
        <begin position="621"/>
        <end position="653"/>
    </location>
</feature>
<reference evidence="5" key="2">
    <citation type="submission" date="2024-04" db="EMBL/GenBank/DDBJ databases">
        <authorList>
            <person name="Chen Y."/>
            <person name="Shah S."/>
            <person name="Dougan E. K."/>
            <person name="Thang M."/>
            <person name="Chan C."/>
        </authorList>
    </citation>
    <scope>NUCLEOTIDE SEQUENCE [LARGE SCALE GENOMIC DNA]</scope>
</reference>
<feature type="signal peptide" evidence="2">
    <location>
        <begin position="1"/>
        <end position="19"/>
    </location>
</feature>
<dbReference type="EMBL" id="CAMXCT020000624">
    <property type="protein sequence ID" value="CAL1134708.1"/>
    <property type="molecule type" value="Genomic_DNA"/>
</dbReference>
<evidence type="ECO:0000313" key="5">
    <source>
        <dbReference type="EMBL" id="CAL1134708.1"/>
    </source>
</evidence>
<keyword evidence="7" id="KW-1185">Reference proteome</keyword>
<feature type="domain" description="Peptidase C14 caspase" evidence="3">
    <location>
        <begin position="354"/>
        <end position="598"/>
    </location>
</feature>
<dbReference type="InterPro" id="IPR011600">
    <property type="entry name" value="Pept_C14_caspase"/>
</dbReference>
<reference evidence="4" key="1">
    <citation type="submission" date="2022-10" db="EMBL/GenBank/DDBJ databases">
        <authorList>
            <person name="Chen Y."/>
            <person name="Dougan E. K."/>
            <person name="Chan C."/>
            <person name="Rhodes N."/>
            <person name="Thang M."/>
        </authorList>
    </citation>
    <scope>NUCLEOTIDE SEQUENCE</scope>
</reference>
<dbReference type="EMBL" id="CAMXCT010000624">
    <property type="protein sequence ID" value="CAI3981333.1"/>
    <property type="molecule type" value="Genomic_DNA"/>
</dbReference>
<dbReference type="GO" id="GO:0006508">
    <property type="term" value="P:proteolysis"/>
    <property type="evidence" value="ECO:0007669"/>
    <property type="project" value="InterPro"/>
</dbReference>
<dbReference type="EMBL" id="CAMXCT030000624">
    <property type="protein sequence ID" value="CAL4768645.1"/>
    <property type="molecule type" value="Genomic_DNA"/>
</dbReference>
<name>A0A9P1FMA1_9DINO</name>
<comment type="caution">
    <text evidence="4">The sequence shown here is derived from an EMBL/GenBank/DDBJ whole genome shotgun (WGS) entry which is preliminary data.</text>
</comment>
<keyword evidence="2" id="KW-0732">Signal</keyword>
<dbReference type="GO" id="GO:0004197">
    <property type="term" value="F:cysteine-type endopeptidase activity"/>
    <property type="evidence" value="ECO:0007669"/>
    <property type="project" value="InterPro"/>
</dbReference>
<organism evidence="4">
    <name type="scientific">Cladocopium goreaui</name>
    <dbReference type="NCBI Taxonomy" id="2562237"/>
    <lineage>
        <taxon>Eukaryota</taxon>
        <taxon>Sar</taxon>
        <taxon>Alveolata</taxon>
        <taxon>Dinophyceae</taxon>
        <taxon>Suessiales</taxon>
        <taxon>Symbiodiniaceae</taxon>
        <taxon>Cladocopium</taxon>
    </lineage>
</organism>
<evidence type="ECO:0000313" key="4">
    <source>
        <dbReference type="EMBL" id="CAI3981333.1"/>
    </source>
</evidence>
<dbReference type="InterPro" id="IPR029030">
    <property type="entry name" value="Caspase-like_dom_sf"/>
</dbReference>
<dbReference type="Pfam" id="PF00656">
    <property type="entry name" value="Peptidase_C14"/>
    <property type="match status" value="1"/>
</dbReference>
<proteinExistence type="predicted"/>
<dbReference type="OrthoDB" id="10483993at2759"/>
<dbReference type="AlphaFoldDB" id="A0A9P1FMA1"/>
<evidence type="ECO:0000259" key="3">
    <source>
        <dbReference type="Pfam" id="PF00656"/>
    </source>
</evidence>
<evidence type="ECO:0000313" key="7">
    <source>
        <dbReference type="Proteomes" id="UP001152797"/>
    </source>
</evidence>
<evidence type="ECO:0000256" key="1">
    <source>
        <dbReference type="SAM" id="MobiDB-lite"/>
    </source>
</evidence>
<protein>
    <submittedName>
        <fullName evidence="6">Caspase family p20 domain-containing protein</fullName>
    </submittedName>
</protein>
<dbReference type="Gene3D" id="3.40.50.1460">
    <property type="match status" value="1"/>
</dbReference>